<dbReference type="PANTHER" id="PTHR23132:SF25">
    <property type="entry name" value="D-ALANINE--D-ALANINE LIGASE A"/>
    <property type="match status" value="1"/>
</dbReference>
<evidence type="ECO:0000256" key="14">
    <source>
        <dbReference type="ARBA" id="ARBA00022984"/>
    </source>
</evidence>
<comment type="catalytic activity">
    <reaction evidence="17 22">
        <text>2 D-alanine + ATP = D-alanyl-D-alanine + ADP + phosphate + H(+)</text>
        <dbReference type="Rhea" id="RHEA:11224"/>
        <dbReference type="ChEBI" id="CHEBI:15378"/>
        <dbReference type="ChEBI" id="CHEBI:30616"/>
        <dbReference type="ChEBI" id="CHEBI:43474"/>
        <dbReference type="ChEBI" id="CHEBI:57416"/>
        <dbReference type="ChEBI" id="CHEBI:57822"/>
        <dbReference type="ChEBI" id="CHEBI:456216"/>
        <dbReference type="EC" id="6.3.2.4"/>
    </reaction>
</comment>
<dbReference type="SUPFAM" id="SSF52440">
    <property type="entry name" value="PreATP-grasp domain"/>
    <property type="match status" value="1"/>
</dbReference>
<dbReference type="PIRSF" id="PIRSF039102">
    <property type="entry name" value="Ddl/VanB"/>
    <property type="match status" value="1"/>
</dbReference>
<evidence type="ECO:0000256" key="4">
    <source>
        <dbReference type="ARBA" id="ARBA00004752"/>
    </source>
</evidence>
<evidence type="ECO:0000256" key="24">
    <source>
        <dbReference type="PIRSR" id="PIRSR039102-2"/>
    </source>
</evidence>
<name>A0A845QV14_9CLOT</name>
<feature type="active site" evidence="23">
    <location>
        <position position="16"/>
    </location>
</feature>
<evidence type="ECO:0000256" key="11">
    <source>
        <dbReference type="ARBA" id="ARBA00022840"/>
    </source>
</evidence>
<comment type="pathway">
    <text evidence="4 22">Cell wall biogenesis; peptidoglycan biosynthesis.</text>
</comment>
<evidence type="ECO:0000256" key="22">
    <source>
        <dbReference type="HAMAP-Rule" id="MF_00047"/>
    </source>
</evidence>
<evidence type="ECO:0000256" key="8">
    <source>
        <dbReference type="ARBA" id="ARBA00022598"/>
    </source>
</evidence>
<evidence type="ECO:0000256" key="9">
    <source>
        <dbReference type="ARBA" id="ARBA00022723"/>
    </source>
</evidence>
<dbReference type="GO" id="GO:0046872">
    <property type="term" value="F:metal ion binding"/>
    <property type="evidence" value="ECO:0007669"/>
    <property type="project" value="UniProtKB-KW"/>
</dbReference>
<dbReference type="Gene3D" id="3.30.1490.20">
    <property type="entry name" value="ATP-grasp fold, A domain"/>
    <property type="match status" value="1"/>
</dbReference>
<dbReference type="InterPro" id="IPR016185">
    <property type="entry name" value="PreATP-grasp_dom_sf"/>
</dbReference>
<dbReference type="InterPro" id="IPR013815">
    <property type="entry name" value="ATP_grasp_subdomain_1"/>
</dbReference>
<evidence type="ECO:0000256" key="17">
    <source>
        <dbReference type="ARBA" id="ARBA00047614"/>
    </source>
</evidence>
<dbReference type="InterPro" id="IPR000291">
    <property type="entry name" value="D-Ala_lig_Van_CS"/>
</dbReference>
<keyword evidence="10 24" id="KW-0547">Nucleotide-binding</keyword>
<dbReference type="GO" id="GO:0005829">
    <property type="term" value="C:cytosol"/>
    <property type="evidence" value="ECO:0007669"/>
    <property type="project" value="TreeGrafter"/>
</dbReference>
<feature type="binding site" evidence="25">
    <location>
        <position position="300"/>
    </location>
    <ligand>
        <name>Mg(2+)</name>
        <dbReference type="ChEBI" id="CHEBI:18420"/>
        <label>1</label>
    </ligand>
</feature>
<evidence type="ECO:0000313" key="29">
    <source>
        <dbReference type="Proteomes" id="UP000467132"/>
    </source>
</evidence>
<dbReference type="EMBL" id="QXXA01000004">
    <property type="protein sequence ID" value="NBI05864.1"/>
    <property type="molecule type" value="Genomic_DNA"/>
</dbReference>
<evidence type="ECO:0000256" key="12">
    <source>
        <dbReference type="ARBA" id="ARBA00022842"/>
    </source>
</evidence>
<evidence type="ECO:0000256" key="1">
    <source>
        <dbReference type="ARBA" id="ARBA00001936"/>
    </source>
</evidence>
<dbReference type="NCBIfam" id="NF002528">
    <property type="entry name" value="PRK01966.1-4"/>
    <property type="match status" value="1"/>
</dbReference>
<evidence type="ECO:0000256" key="7">
    <source>
        <dbReference type="ARBA" id="ARBA00022490"/>
    </source>
</evidence>
<feature type="binding site" evidence="24">
    <location>
        <begin position="219"/>
        <end position="226"/>
    </location>
    <ligand>
        <name>ATP</name>
        <dbReference type="ChEBI" id="CHEBI:30616"/>
    </ligand>
</feature>
<feature type="binding site" evidence="25">
    <location>
        <position position="315"/>
    </location>
    <ligand>
        <name>Mg(2+)</name>
        <dbReference type="ChEBI" id="CHEBI:18420"/>
        <label>2</label>
    </ligand>
</feature>
<protein>
    <recommendedName>
        <fullName evidence="19 22">D-alanine--D-alanine ligase</fullName>
        <ecNumber evidence="6 22">6.3.2.4</ecNumber>
    </recommendedName>
    <alternativeName>
        <fullName evidence="21 22">D-Ala-D-Ala ligase</fullName>
    </alternativeName>
    <alternativeName>
        <fullName evidence="20 22">D-alanylalanine synthetase</fullName>
    </alternativeName>
</protein>
<dbReference type="AlphaFoldDB" id="A0A845QV14"/>
<feature type="binding site" evidence="24">
    <location>
        <begin position="189"/>
        <end position="190"/>
    </location>
    <ligand>
        <name>ATP</name>
        <dbReference type="ChEBI" id="CHEBI:30616"/>
    </ligand>
</feature>
<evidence type="ECO:0000256" key="18">
    <source>
        <dbReference type="ARBA" id="ARBA00060592"/>
    </source>
</evidence>
<keyword evidence="12 25" id="KW-0460">Magnesium</keyword>
<evidence type="ECO:0000256" key="26">
    <source>
        <dbReference type="PROSITE-ProRule" id="PRU00409"/>
    </source>
</evidence>
<evidence type="ECO:0000256" key="23">
    <source>
        <dbReference type="PIRSR" id="PIRSR039102-1"/>
    </source>
</evidence>
<comment type="similarity">
    <text evidence="5 22">Belongs to the D-alanine--D-alanine ligase family.</text>
</comment>
<keyword evidence="15 25" id="KW-0464">Manganese</keyword>
<evidence type="ECO:0000256" key="5">
    <source>
        <dbReference type="ARBA" id="ARBA00010871"/>
    </source>
</evidence>
<comment type="cofactor">
    <cofactor evidence="25">
        <name>Mg(2+)</name>
        <dbReference type="ChEBI" id="CHEBI:18420"/>
    </cofactor>
    <cofactor evidence="25">
        <name>Mn(2+)</name>
        <dbReference type="ChEBI" id="CHEBI:29035"/>
    </cofactor>
    <text evidence="25">Binds 2 magnesium or manganese ions per subunit.</text>
</comment>
<dbReference type="InterPro" id="IPR011127">
    <property type="entry name" value="Dala_Dala_lig_N"/>
</dbReference>
<dbReference type="InterPro" id="IPR011761">
    <property type="entry name" value="ATP-grasp"/>
</dbReference>
<dbReference type="PROSITE" id="PS00843">
    <property type="entry name" value="DALA_DALA_LIGASE_1"/>
    <property type="match status" value="1"/>
</dbReference>
<dbReference type="EC" id="6.3.2.4" evidence="6 22"/>
<dbReference type="GO" id="GO:0008360">
    <property type="term" value="P:regulation of cell shape"/>
    <property type="evidence" value="ECO:0007669"/>
    <property type="project" value="UniProtKB-KW"/>
</dbReference>
<dbReference type="Proteomes" id="UP000467132">
    <property type="component" value="Unassembled WGS sequence"/>
</dbReference>
<dbReference type="PROSITE" id="PS00844">
    <property type="entry name" value="DALA_DALA_LIGASE_2"/>
    <property type="match status" value="1"/>
</dbReference>
<dbReference type="FunFam" id="3.30.470.20:FF:000008">
    <property type="entry name" value="D-alanine--D-alanine ligase"/>
    <property type="match status" value="1"/>
</dbReference>
<evidence type="ECO:0000313" key="28">
    <source>
        <dbReference type="EMBL" id="NBI05864.1"/>
    </source>
</evidence>
<evidence type="ECO:0000256" key="15">
    <source>
        <dbReference type="ARBA" id="ARBA00023211"/>
    </source>
</evidence>
<sequence length="362" mass="40602">MNKIKVGIIFGGKSAEHEVSLQSAKNIIEAIDKEKYEVILIGVDKEGKWYLIENDEFLSNMDDPSSISLNKSENLLAIIPGEDKNQLVNLNGYNRLDDIDVVFPILHGPFGEDGTIQGLLKLSNIPFVGADILGSSVGMDKDVMKRLLRDSNISIADFISYNKSEKYNYNDVKQKLGMPVFIKPANLGSSVGISKVNNEQEFYKAMELAFEFDNKVIVEESIKGREIECSVLGNDYPISSLPGEILPSSDFYSYESKYIDESGAVLEIPAKLTEVEIEKIKSCSLKTYKVLCCKGMARVDVFLKDDGEIIVNEINTIPGFTRISMYPKLWEVSGIKYKELIDKLIQLAIERHNQEKELKTSL</sequence>
<dbReference type="NCBIfam" id="NF002525">
    <property type="entry name" value="PRK01966.1-1"/>
    <property type="match status" value="1"/>
</dbReference>
<dbReference type="FunFam" id="3.30.1490.20:FF:000007">
    <property type="entry name" value="D-alanine--D-alanine ligase"/>
    <property type="match status" value="1"/>
</dbReference>
<dbReference type="Gene3D" id="3.40.50.20">
    <property type="match status" value="1"/>
</dbReference>
<keyword evidence="7 22" id="KW-0963">Cytoplasm</keyword>
<evidence type="ECO:0000256" key="6">
    <source>
        <dbReference type="ARBA" id="ARBA00012216"/>
    </source>
</evidence>
<dbReference type="InterPro" id="IPR011095">
    <property type="entry name" value="Dala_Dala_lig_C"/>
</dbReference>
<dbReference type="Pfam" id="PF07478">
    <property type="entry name" value="Dala_Dala_lig_C"/>
    <property type="match status" value="1"/>
</dbReference>
<evidence type="ECO:0000256" key="20">
    <source>
        <dbReference type="ARBA" id="ARBA00076288"/>
    </source>
</evidence>
<feature type="binding site" evidence="24">
    <location>
        <position position="141"/>
    </location>
    <ligand>
        <name>ATP</name>
        <dbReference type="ChEBI" id="CHEBI:30616"/>
    </ligand>
</feature>
<dbReference type="GO" id="GO:0005524">
    <property type="term" value="F:ATP binding"/>
    <property type="evidence" value="ECO:0007669"/>
    <property type="project" value="UniProtKB-UniRule"/>
</dbReference>
<comment type="cofactor">
    <cofactor evidence="1">
        <name>Mn(2+)</name>
        <dbReference type="ChEBI" id="CHEBI:29035"/>
    </cofactor>
</comment>
<evidence type="ECO:0000256" key="21">
    <source>
        <dbReference type="ARBA" id="ARBA00077154"/>
    </source>
</evidence>
<dbReference type="NCBIfam" id="TIGR01205">
    <property type="entry name" value="D_ala_D_alaTIGR"/>
    <property type="match status" value="1"/>
</dbReference>
<keyword evidence="8 22" id="KW-0436">Ligase</keyword>
<evidence type="ECO:0000256" key="25">
    <source>
        <dbReference type="PIRSR" id="PIRSR039102-3"/>
    </source>
</evidence>
<comment type="caution">
    <text evidence="28">The sequence shown here is derived from an EMBL/GenBank/DDBJ whole genome shotgun (WGS) entry which is preliminary data.</text>
</comment>
<dbReference type="UniPathway" id="UPA00219"/>
<evidence type="ECO:0000256" key="2">
    <source>
        <dbReference type="ARBA" id="ARBA00003921"/>
    </source>
</evidence>
<dbReference type="RefSeq" id="WP_160196351.1">
    <property type="nucleotide sequence ID" value="NZ_QXXA01000004.1"/>
</dbReference>
<evidence type="ECO:0000256" key="13">
    <source>
        <dbReference type="ARBA" id="ARBA00022960"/>
    </source>
</evidence>
<dbReference type="OrthoDB" id="9813261at2"/>
<feature type="active site" evidence="23">
    <location>
        <position position="189"/>
    </location>
</feature>
<comment type="function">
    <text evidence="2 22">Cell wall formation.</text>
</comment>
<organism evidence="28 29">
    <name type="scientific">Senegalia massiliensis</name>
    <dbReference type="NCBI Taxonomy" id="1720316"/>
    <lineage>
        <taxon>Bacteria</taxon>
        <taxon>Bacillati</taxon>
        <taxon>Bacillota</taxon>
        <taxon>Clostridia</taxon>
        <taxon>Eubacteriales</taxon>
        <taxon>Clostridiaceae</taxon>
        <taxon>Senegalia</taxon>
    </lineage>
</organism>
<comment type="pathway">
    <text evidence="18">Glycan biosynthesis.</text>
</comment>
<dbReference type="InterPro" id="IPR005905">
    <property type="entry name" value="D_ala_D_ala"/>
</dbReference>
<keyword evidence="29" id="KW-1185">Reference proteome</keyword>
<reference evidence="28 29" key="1">
    <citation type="submission" date="2018-08" db="EMBL/GenBank/DDBJ databases">
        <title>Murine metabolic-syndrome-specific gut microbial biobank.</title>
        <authorList>
            <person name="Liu C."/>
        </authorList>
    </citation>
    <scope>NUCLEOTIDE SEQUENCE [LARGE SCALE GENOMIC DNA]</scope>
    <source>
        <strain evidence="28 29">583</strain>
    </source>
</reference>
<evidence type="ECO:0000259" key="27">
    <source>
        <dbReference type="PROSITE" id="PS50975"/>
    </source>
</evidence>
<feature type="binding site" evidence="25">
    <location>
        <position position="313"/>
    </location>
    <ligand>
        <name>Mg(2+)</name>
        <dbReference type="ChEBI" id="CHEBI:18420"/>
        <label>1</label>
    </ligand>
</feature>
<comment type="subcellular location">
    <subcellularLocation>
        <location evidence="3 22">Cytoplasm</location>
    </subcellularLocation>
</comment>
<dbReference type="Gene3D" id="3.30.470.20">
    <property type="entry name" value="ATP-grasp fold, B domain"/>
    <property type="match status" value="1"/>
</dbReference>
<keyword evidence="13 22" id="KW-0133">Cell shape</keyword>
<keyword evidence="11 26" id="KW-0067">ATP-binding</keyword>
<dbReference type="GO" id="GO:0009252">
    <property type="term" value="P:peptidoglycan biosynthetic process"/>
    <property type="evidence" value="ECO:0007669"/>
    <property type="project" value="UniProtKB-UniRule"/>
</dbReference>
<dbReference type="PANTHER" id="PTHR23132">
    <property type="entry name" value="D-ALANINE--D-ALANINE LIGASE"/>
    <property type="match status" value="1"/>
</dbReference>
<accession>A0A845QV14</accession>
<feature type="active site" evidence="23">
    <location>
        <position position="324"/>
    </location>
</feature>
<dbReference type="PROSITE" id="PS50975">
    <property type="entry name" value="ATP_GRASP"/>
    <property type="match status" value="1"/>
</dbReference>
<keyword evidence="16 22" id="KW-0961">Cell wall biogenesis/degradation</keyword>
<dbReference type="GO" id="GO:0008716">
    <property type="term" value="F:D-alanine-D-alanine ligase activity"/>
    <property type="evidence" value="ECO:0007669"/>
    <property type="project" value="UniProtKB-UniRule"/>
</dbReference>
<feature type="binding site" evidence="25">
    <location>
        <position position="313"/>
    </location>
    <ligand>
        <name>Mg(2+)</name>
        <dbReference type="ChEBI" id="CHEBI:18420"/>
        <label>2</label>
    </ligand>
</feature>
<evidence type="ECO:0000256" key="10">
    <source>
        <dbReference type="ARBA" id="ARBA00022741"/>
    </source>
</evidence>
<feature type="domain" description="ATP-grasp" evidence="27">
    <location>
        <begin position="145"/>
        <end position="346"/>
    </location>
</feature>
<evidence type="ECO:0000256" key="19">
    <source>
        <dbReference type="ARBA" id="ARBA00068427"/>
    </source>
</evidence>
<gene>
    <name evidence="22" type="primary">ddl</name>
    <name evidence="28" type="ORF">D3Z33_03210</name>
</gene>
<feature type="binding site" evidence="24">
    <location>
        <begin position="312"/>
        <end position="313"/>
    </location>
    <ligand>
        <name>ATP</name>
        <dbReference type="ChEBI" id="CHEBI:30616"/>
    </ligand>
</feature>
<keyword evidence="9 25" id="KW-0479">Metal-binding</keyword>
<dbReference type="GO" id="GO:0071555">
    <property type="term" value="P:cell wall organization"/>
    <property type="evidence" value="ECO:0007669"/>
    <property type="project" value="UniProtKB-KW"/>
</dbReference>
<keyword evidence="14 22" id="KW-0573">Peptidoglycan synthesis</keyword>
<proteinExistence type="inferred from homology"/>
<dbReference type="NCBIfam" id="NF002378">
    <property type="entry name" value="PRK01372.1"/>
    <property type="match status" value="1"/>
</dbReference>
<evidence type="ECO:0000256" key="3">
    <source>
        <dbReference type="ARBA" id="ARBA00004496"/>
    </source>
</evidence>
<dbReference type="HAMAP" id="MF_00047">
    <property type="entry name" value="Dala_Dala_lig"/>
    <property type="match status" value="1"/>
</dbReference>
<feature type="binding site" evidence="24">
    <location>
        <begin position="181"/>
        <end position="183"/>
    </location>
    <ligand>
        <name>ATP</name>
        <dbReference type="ChEBI" id="CHEBI:30616"/>
    </ligand>
</feature>
<dbReference type="Pfam" id="PF01820">
    <property type="entry name" value="Dala_Dala_lig_N"/>
    <property type="match status" value="1"/>
</dbReference>
<evidence type="ECO:0000256" key="16">
    <source>
        <dbReference type="ARBA" id="ARBA00023316"/>
    </source>
</evidence>
<dbReference type="SUPFAM" id="SSF56059">
    <property type="entry name" value="Glutathione synthetase ATP-binding domain-like"/>
    <property type="match status" value="1"/>
</dbReference>